<dbReference type="STRING" id="1121925.SAMN02746011_01410"/>
<organism evidence="9 10">
    <name type="scientific">Globicatella sulfidifaciens DSM 15739</name>
    <dbReference type="NCBI Taxonomy" id="1121925"/>
    <lineage>
        <taxon>Bacteria</taxon>
        <taxon>Bacillati</taxon>
        <taxon>Bacillota</taxon>
        <taxon>Bacilli</taxon>
        <taxon>Lactobacillales</taxon>
        <taxon>Aerococcaceae</taxon>
        <taxon>Globicatella</taxon>
    </lineage>
</organism>
<dbReference type="Proteomes" id="UP000189941">
    <property type="component" value="Unassembled WGS sequence"/>
</dbReference>
<comment type="similarity">
    <text evidence="2">Belongs to the autoinducer-2 exporter (AI-2E) (TC 2.A.86) family.</text>
</comment>
<keyword evidence="6 8" id="KW-1133">Transmembrane helix</keyword>
<comment type="subcellular location">
    <subcellularLocation>
        <location evidence="1">Cell membrane</location>
        <topology evidence="1">Multi-pass membrane protein</topology>
    </subcellularLocation>
</comment>
<dbReference type="InterPro" id="IPR002549">
    <property type="entry name" value="AI-2E-like"/>
</dbReference>
<dbReference type="RefSeq" id="WP_078756145.1">
    <property type="nucleotide sequence ID" value="NZ_FUWO01000012.1"/>
</dbReference>
<protein>
    <submittedName>
        <fullName evidence="9">Predicted PurR-regulated permease PerM</fullName>
    </submittedName>
</protein>
<evidence type="ECO:0000256" key="1">
    <source>
        <dbReference type="ARBA" id="ARBA00004651"/>
    </source>
</evidence>
<feature type="transmembrane region" description="Helical" evidence="8">
    <location>
        <begin position="266"/>
        <end position="291"/>
    </location>
</feature>
<dbReference type="OrthoDB" id="9793390at2"/>
<dbReference type="EMBL" id="FUWO01000012">
    <property type="protein sequence ID" value="SJZ65774.1"/>
    <property type="molecule type" value="Genomic_DNA"/>
</dbReference>
<dbReference type="AlphaFoldDB" id="A0A1T4MG84"/>
<dbReference type="GO" id="GO:0055085">
    <property type="term" value="P:transmembrane transport"/>
    <property type="evidence" value="ECO:0007669"/>
    <property type="project" value="TreeGrafter"/>
</dbReference>
<feature type="transmembrane region" description="Helical" evidence="8">
    <location>
        <begin position="242"/>
        <end position="260"/>
    </location>
</feature>
<dbReference type="GO" id="GO:0005886">
    <property type="term" value="C:plasma membrane"/>
    <property type="evidence" value="ECO:0007669"/>
    <property type="project" value="UniProtKB-SubCell"/>
</dbReference>
<evidence type="ECO:0000256" key="3">
    <source>
        <dbReference type="ARBA" id="ARBA00022448"/>
    </source>
</evidence>
<dbReference type="Pfam" id="PF01594">
    <property type="entry name" value="AI-2E_transport"/>
    <property type="match status" value="1"/>
</dbReference>
<feature type="transmembrane region" description="Helical" evidence="8">
    <location>
        <begin position="41"/>
        <end position="59"/>
    </location>
</feature>
<evidence type="ECO:0000256" key="2">
    <source>
        <dbReference type="ARBA" id="ARBA00009773"/>
    </source>
</evidence>
<gene>
    <name evidence="9" type="ORF">SAMN02746011_01410</name>
</gene>
<name>A0A1T4MG84_9LACT</name>
<evidence type="ECO:0000256" key="5">
    <source>
        <dbReference type="ARBA" id="ARBA00022692"/>
    </source>
</evidence>
<feature type="transmembrane region" description="Helical" evidence="8">
    <location>
        <begin position="166"/>
        <end position="196"/>
    </location>
</feature>
<accession>A0A1T4MG84</accession>
<keyword evidence="3" id="KW-0813">Transport</keyword>
<feature type="transmembrane region" description="Helical" evidence="8">
    <location>
        <begin position="79"/>
        <end position="100"/>
    </location>
</feature>
<evidence type="ECO:0000256" key="6">
    <source>
        <dbReference type="ARBA" id="ARBA00022989"/>
    </source>
</evidence>
<evidence type="ECO:0000256" key="7">
    <source>
        <dbReference type="ARBA" id="ARBA00023136"/>
    </source>
</evidence>
<keyword evidence="7 8" id="KW-0472">Membrane</keyword>
<reference evidence="10" key="1">
    <citation type="submission" date="2017-02" db="EMBL/GenBank/DDBJ databases">
        <authorList>
            <person name="Varghese N."/>
            <person name="Submissions S."/>
        </authorList>
    </citation>
    <scope>NUCLEOTIDE SEQUENCE [LARGE SCALE GENOMIC DNA]</scope>
    <source>
        <strain evidence="10">DSM 15739</strain>
    </source>
</reference>
<dbReference type="PANTHER" id="PTHR21716">
    <property type="entry name" value="TRANSMEMBRANE PROTEIN"/>
    <property type="match status" value="1"/>
</dbReference>
<dbReference type="PANTHER" id="PTHR21716:SF53">
    <property type="entry name" value="PERMEASE PERM-RELATED"/>
    <property type="match status" value="1"/>
</dbReference>
<keyword evidence="5 8" id="KW-0812">Transmembrane</keyword>
<evidence type="ECO:0000313" key="10">
    <source>
        <dbReference type="Proteomes" id="UP000189941"/>
    </source>
</evidence>
<proteinExistence type="inferred from homology"/>
<evidence type="ECO:0000256" key="4">
    <source>
        <dbReference type="ARBA" id="ARBA00022475"/>
    </source>
</evidence>
<keyword evidence="4" id="KW-1003">Cell membrane</keyword>
<evidence type="ECO:0000313" key="9">
    <source>
        <dbReference type="EMBL" id="SJZ65774.1"/>
    </source>
</evidence>
<sequence>MKINRQKVLVWGLILASIYVVYRYWGVAEEILMTVFDASKPFFVGAMISYIVNILMDGYENLITRFVSFQPVLKMKRNLSLLLAYLTFAIAIIVILGIVIPELIRAVQSLLSIDPKTIQQIFKSMEDNGIIKQIIGLIQGDTSGNVDIVSTITGYVQQILSSIGNLLLGILTSATGIFSTVINVFMSIVFSIYVLISKDKLSVQFTNVLKAYVPDWYQTIEATIDVFNQSFRGFIVSQTIEAVILGSLCFVGMLVLRLPYASTVSIMIGSTSLIPLVGAFIGAIIGVVLILTQSVSQAFIFVIFIIVLQQVESNLIYPRVVGGSVGLPPMWVLVAISIGGAIANIFGMFVAVPIAAALYKLFRDDLRKRLANQTLT</sequence>
<feature type="transmembrane region" description="Helical" evidence="8">
    <location>
        <begin position="298"/>
        <end position="317"/>
    </location>
</feature>
<keyword evidence="10" id="KW-1185">Reference proteome</keyword>
<feature type="transmembrane region" description="Helical" evidence="8">
    <location>
        <begin position="7"/>
        <end position="25"/>
    </location>
</feature>
<evidence type="ECO:0000256" key="8">
    <source>
        <dbReference type="SAM" id="Phobius"/>
    </source>
</evidence>
<feature type="transmembrane region" description="Helical" evidence="8">
    <location>
        <begin position="329"/>
        <end position="359"/>
    </location>
</feature>